<evidence type="ECO:0000313" key="8">
    <source>
        <dbReference type="Proteomes" id="UP000288859"/>
    </source>
</evidence>
<feature type="transmembrane region" description="Helical" evidence="5">
    <location>
        <begin position="402"/>
        <end position="425"/>
    </location>
</feature>
<feature type="transmembrane region" description="Helical" evidence="5">
    <location>
        <begin position="341"/>
        <end position="365"/>
    </location>
</feature>
<feature type="domain" description="Major facilitator superfamily (MFS) profile" evidence="6">
    <location>
        <begin position="38"/>
        <end position="551"/>
    </location>
</feature>
<dbReference type="InterPro" id="IPR036259">
    <property type="entry name" value="MFS_trans_sf"/>
</dbReference>
<feature type="transmembrane region" description="Helical" evidence="5">
    <location>
        <begin position="40"/>
        <end position="64"/>
    </location>
</feature>
<proteinExistence type="predicted"/>
<dbReference type="GO" id="GO:0005886">
    <property type="term" value="C:plasma membrane"/>
    <property type="evidence" value="ECO:0007669"/>
    <property type="project" value="TreeGrafter"/>
</dbReference>
<dbReference type="EMBL" id="NAJM01000012">
    <property type="protein sequence ID" value="RVX72526.1"/>
    <property type="molecule type" value="Genomic_DNA"/>
</dbReference>
<dbReference type="PROSITE" id="PS50850">
    <property type="entry name" value="MFS"/>
    <property type="match status" value="1"/>
</dbReference>
<organism evidence="7 8">
    <name type="scientific">Exophiala mesophila</name>
    <name type="common">Black yeast-like fungus</name>
    <dbReference type="NCBI Taxonomy" id="212818"/>
    <lineage>
        <taxon>Eukaryota</taxon>
        <taxon>Fungi</taxon>
        <taxon>Dikarya</taxon>
        <taxon>Ascomycota</taxon>
        <taxon>Pezizomycotina</taxon>
        <taxon>Eurotiomycetes</taxon>
        <taxon>Chaetothyriomycetidae</taxon>
        <taxon>Chaetothyriales</taxon>
        <taxon>Herpotrichiellaceae</taxon>
        <taxon>Exophiala</taxon>
    </lineage>
</organism>
<evidence type="ECO:0000256" key="5">
    <source>
        <dbReference type="SAM" id="Phobius"/>
    </source>
</evidence>
<name>A0A438N9T8_EXOME</name>
<dbReference type="PANTHER" id="PTHR23501:SF195">
    <property type="entry name" value="PEP5"/>
    <property type="match status" value="1"/>
</dbReference>
<dbReference type="SUPFAM" id="SSF103473">
    <property type="entry name" value="MFS general substrate transporter"/>
    <property type="match status" value="1"/>
</dbReference>
<sequence length="585" mass="63188">MADQREQIAEKKVDEPYDHVDTVAFSYGEEPPAHLHAKTFLVVFAVFMIYVAQLINIVGLGALARDLAAVIGGSSQTTWLVNSVAILTSVLSPPVCQAADYWGRKWLLISLTAFGVIGCIIVARATSMGMAIGGSCVVGISYGAQPLLHAISSEVVPRRYRAIAQGACNVAAAVGGLIALLMGGALTRNGNPEGFRIYWYIAAAIYAVAILITVVWYNPPVRELQTKLNFGQKIGRMDWFGYALLSTGLVLFSVGLIYGNNPYPWTSPIVLAPFIIGILVLVTLGIYEWKFTKEGMFHHGLFSQGRNFPIALICIFGEGLIFFTANNYFAFQVSFFWETDALLVGVRYGIAFIVYAITAALGGVFCSKFKKVRWPTVVGLGSFVIFNICMATCDPSTDTRTWGYSVFVGFGLGLCLCAVVTVAQLSTPAELISMTSGLMISMRSIAGVIGLPIYSAIFSSKLADNLGPKVAEAVLPLGLPESSLPALIRDLVAHVDISPEQVPGVTDEIILAGTAGMLDAYNLGFRFVWITAGVFSFCATALAVFLKDPKVEFNMHIDAPVEKVEELYETEAATAALRQPREIRT</sequence>
<feature type="transmembrane region" description="Helical" evidence="5">
    <location>
        <begin position="163"/>
        <end position="185"/>
    </location>
</feature>
<dbReference type="InterPro" id="IPR053791">
    <property type="entry name" value="MFS_Tri12-like"/>
</dbReference>
<dbReference type="OrthoDB" id="2587356at2759"/>
<protein>
    <recommendedName>
        <fullName evidence="6">Major facilitator superfamily (MFS) profile domain-containing protein</fullName>
    </recommendedName>
</protein>
<dbReference type="Proteomes" id="UP000288859">
    <property type="component" value="Unassembled WGS sequence"/>
</dbReference>
<feature type="transmembrane region" description="Helical" evidence="5">
    <location>
        <begin position="239"/>
        <end position="259"/>
    </location>
</feature>
<comment type="subcellular location">
    <subcellularLocation>
        <location evidence="1">Membrane</location>
        <topology evidence="1">Multi-pass membrane protein</topology>
    </subcellularLocation>
</comment>
<dbReference type="CDD" id="cd06179">
    <property type="entry name" value="MFS_TRI12_like"/>
    <property type="match status" value="1"/>
</dbReference>
<feature type="transmembrane region" description="Helical" evidence="5">
    <location>
        <begin position="79"/>
        <end position="99"/>
    </location>
</feature>
<gene>
    <name evidence="7" type="ORF">B0A52_03716</name>
</gene>
<dbReference type="AlphaFoldDB" id="A0A438N9T8"/>
<feature type="transmembrane region" description="Helical" evidence="5">
    <location>
        <begin position="265"/>
        <end position="287"/>
    </location>
</feature>
<dbReference type="VEuPathDB" id="FungiDB:PV10_05258"/>
<accession>A0A438N9T8</accession>
<dbReference type="GO" id="GO:0022857">
    <property type="term" value="F:transmembrane transporter activity"/>
    <property type="evidence" value="ECO:0007669"/>
    <property type="project" value="InterPro"/>
</dbReference>
<keyword evidence="2 5" id="KW-0812">Transmembrane</keyword>
<feature type="transmembrane region" description="Helical" evidence="5">
    <location>
        <begin position="131"/>
        <end position="151"/>
    </location>
</feature>
<feature type="transmembrane region" description="Helical" evidence="5">
    <location>
        <begin position="437"/>
        <end position="457"/>
    </location>
</feature>
<evidence type="ECO:0000256" key="3">
    <source>
        <dbReference type="ARBA" id="ARBA00022989"/>
    </source>
</evidence>
<evidence type="ECO:0000256" key="4">
    <source>
        <dbReference type="ARBA" id="ARBA00023136"/>
    </source>
</evidence>
<dbReference type="Pfam" id="PF07690">
    <property type="entry name" value="MFS_1"/>
    <property type="match status" value="1"/>
</dbReference>
<reference evidence="7 8" key="1">
    <citation type="submission" date="2017-03" db="EMBL/GenBank/DDBJ databases">
        <title>Genomes of endolithic fungi from Antarctica.</title>
        <authorList>
            <person name="Coleine C."/>
            <person name="Masonjones S."/>
            <person name="Stajich J.E."/>
        </authorList>
    </citation>
    <scope>NUCLEOTIDE SEQUENCE [LARGE SCALE GENOMIC DNA]</scope>
    <source>
        <strain evidence="7 8">CCFEE 6314</strain>
    </source>
</reference>
<feature type="transmembrane region" description="Helical" evidence="5">
    <location>
        <begin position="372"/>
        <end position="390"/>
    </location>
</feature>
<dbReference type="Gene3D" id="1.20.1250.20">
    <property type="entry name" value="MFS general substrate transporter like domains"/>
    <property type="match status" value="2"/>
</dbReference>
<dbReference type="PANTHER" id="PTHR23501">
    <property type="entry name" value="MAJOR FACILITATOR SUPERFAMILY"/>
    <property type="match status" value="1"/>
</dbReference>
<feature type="transmembrane region" description="Helical" evidence="5">
    <location>
        <begin position="527"/>
        <end position="546"/>
    </location>
</feature>
<keyword evidence="4 5" id="KW-0472">Membrane</keyword>
<evidence type="ECO:0000256" key="2">
    <source>
        <dbReference type="ARBA" id="ARBA00022692"/>
    </source>
</evidence>
<feature type="transmembrane region" description="Helical" evidence="5">
    <location>
        <begin position="308"/>
        <end position="329"/>
    </location>
</feature>
<keyword evidence="3 5" id="KW-1133">Transmembrane helix</keyword>
<evidence type="ECO:0000259" key="6">
    <source>
        <dbReference type="PROSITE" id="PS50850"/>
    </source>
</evidence>
<evidence type="ECO:0000313" key="7">
    <source>
        <dbReference type="EMBL" id="RVX72526.1"/>
    </source>
</evidence>
<dbReference type="InterPro" id="IPR011701">
    <property type="entry name" value="MFS"/>
</dbReference>
<dbReference type="InterPro" id="IPR020846">
    <property type="entry name" value="MFS_dom"/>
</dbReference>
<evidence type="ECO:0000256" key="1">
    <source>
        <dbReference type="ARBA" id="ARBA00004141"/>
    </source>
</evidence>
<comment type="caution">
    <text evidence="7">The sequence shown here is derived from an EMBL/GenBank/DDBJ whole genome shotgun (WGS) entry which is preliminary data.</text>
</comment>
<feature type="transmembrane region" description="Helical" evidence="5">
    <location>
        <begin position="106"/>
        <end position="125"/>
    </location>
</feature>
<feature type="transmembrane region" description="Helical" evidence="5">
    <location>
        <begin position="197"/>
        <end position="218"/>
    </location>
</feature>